<dbReference type="Proteomes" id="UP000229896">
    <property type="component" value="Unassembled WGS sequence"/>
</dbReference>
<protein>
    <submittedName>
        <fullName evidence="2">Uncharacterized protein</fullName>
    </submittedName>
</protein>
<organism evidence="2 3">
    <name type="scientific">Candidatus Berkelbacteria bacterium CG08_land_8_20_14_0_20_39_8</name>
    <dbReference type="NCBI Taxonomy" id="1974511"/>
    <lineage>
        <taxon>Bacteria</taxon>
        <taxon>Candidatus Berkelbacteria</taxon>
    </lineage>
</organism>
<evidence type="ECO:0000256" key="1">
    <source>
        <dbReference type="SAM" id="Phobius"/>
    </source>
</evidence>
<feature type="transmembrane region" description="Helical" evidence="1">
    <location>
        <begin position="6"/>
        <end position="22"/>
    </location>
</feature>
<comment type="caution">
    <text evidence="2">The sequence shown here is derived from an EMBL/GenBank/DDBJ whole genome shotgun (WGS) entry which is preliminary data.</text>
</comment>
<keyword evidence="1" id="KW-0472">Membrane</keyword>
<keyword evidence="1" id="KW-1133">Transmembrane helix</keyword>
<evidence type="ECO:0000313" key="2">
    <source>
        <dbReference type="EMBL" id="PIU24436.1"/>
    </source>
</evidence>
<reference evidence="3" key="1">
    <citation type="submission" date="2017-09" db="EMBL/GenBank/DDBJ databases">
        <title>Depth-based differentiation of microbial function through sediment-hosted aquifers and enrichment of novel symbionts in the deep terrestrial subsurface.</title>
        <authorList>
            <person name="Probst A.J."/>
            <person name="Ladd B."/>
            <person name="Jarett J.K."/>
            <person name="Geller-Mcgrath D.E."/>
            <person name="Sieber C.M.K."/>
            <person name="Emerson J.B."/>
            <person name="Anantharaman K."/>
            <person name="Thomas B.C."/>
            <person name="Malmstrom R."/>
            <person name="Stieglmeier M."/>
            <person name="Klingl A."/>
            <person name="Woyke T."/>
            <person name="Ryan C.M."/>
            <person name="Banfield J.F."/>
        </authorList>
    </citation>
    <scope>NUCLEOTIDE SEQUENCE [LARGE SCALE GENOMIC DNA]</scope>
</reference>
<sequence>MEGLEVIVLLVTVFIFPIIRSIRRQKPQKLDGGSWLKGQKFSLAITHRNSDGRVDEIENALREYFRRRDVISDCLGLVPENTLTIYGETNLKLMSSLILPICGCVTMTNER</sequence>
<name>A0A2M6YCK7_9BACT</name>
<proteinExistence type="predicted"/>
<dbReference type="EMBL" id="PEXI01000036">
    <property type="protein sequence ID" value="PIU24436.1"/>
    <property type="molecule type" value="Genomic_DNA"/>
</dbReference>
<dbReference type="AlphaFoldDB" id="A0A2M6YCK7"/>
<keyword evidence="1" id="KW-0812">Transmembrane</keyword>
<gene>
    <name evidence="2" type="ORF">COT12_01050</name>
</gene>
<evidence type="ECO:0000313" key="3">
    <source>
        <dbReference type="Proteomes" id="UP000229896"/>
    </source>
</evidence>
<accession>A0A2M6YCK7</accession>